<sequence>MAFEDEELLQLLSRAEAVEAKQIEVMSLLMLATAESLASGELTPGDPEWKALGSRCSARQRNRWSHVDGGRVRRTRLARRGVGGGGCASEAGRQHGGAGHTCRRGVRAGRLGLELQLALHAGRSCQRSTALHEGGGRGIHIPCVWSVDQESLATLIRM</sequence>
<accession>B6T765</accession>
<reference evidence="1" key="1">
    <citation type="journal article" date="2009" name="Plant Mol. Biol.">
        <title>Insights into corn genes derived from large-scale cDNA sequencing.</title>
        <authorList>
            <person name="Alexandrov N.N."/>
            <person name="Brover V.V."/>
            <person name="Freidin S."/>
            <person name="Troukhan M.E."/>
            <person name="Tatarinova T.V."/>
            <person name="Zhang H."/>
            <person name="Swaller T.J."/>
            <person name="Lu Y.P."/>
            <person name="Bouck J."/>
            <person name="Flavell R.B."/>
            <person name="Feldmann K.A."/>
        </authorList>
    </citation>
    <scope>NUCLEOTIDE SEQUENCE</scope>
</reference>
<dbReference type="AlphaFoldDB" id="B6T765"/>
<protein>
    <submittedName>
        <fullName evidence="1">Uncharacterized protein</fullName>
    </submittedName>
</protein>
<evidence type="ECO:0000313" key="1">
    <source>
        <dbReference type="EMBL" id="ACG32948.1"/>
    </source>
</evidence>
<name>B6T765_MAIZE</name>
<dbReference type="EMBL" id="EU960830">
    <property type="protein sequence ID" value="ACG32948.1"/>
    <property type="molecule type" value="mRNA"/>
</dbReference>
<organism evidence="1">
    <name type="scientific">Zea mays</name>
    <name type="common">Maize</name>
    <dbReference type="NCBI Taxonomy" id="4577"/>
    <lineage>
        <taxon>Eukaryota</taxon>
        <taxon>Viridiplantae</taxon>
        <taxon>Streptophyta</taxon>
        <taxon>Embryophyta</taxon>
        <taxon>Tracheophyta</taxon>
        <taxon>Spermatophyta</taxon>
        <taxon>Magnoliopsida</taxon>
        <taxon>Liliopsida</taxon>
        <taxon>Poales</taxon>
        <taxon>Poaceae</taxon>
        <taxon>PACMAD clade</taxon>
        <taxon>Panicoideae</taxon>
        <taxon>Andropogonodae</taxon>
        <taxon>Andropogoneae</taxon>
        <taxon>Tripsacinae</taxon>
        <taxon>Zea</taxon>
    </lineage>
</organism>
<proteinExistence type="evidence at transcript level"/>